<dbReference type="OrthoDB" id="10065302at2759"/>
<evidence type="ECO:0008006" key="4">
    <source>
        <dbReference type="Google" id="ProtNLM"/>
    </source>
</evidence>
<accession>A0A1D1UQ97</accession>
<protein>
    <recommendedName>
        <fullName evidence="4">Receptor ligand binding region domain-containing protein</fullName>
    </recommendedName>
</protein>
<dbReference type="AlphaFoldDB" id="A0A1D1UQ97"/>
<organism evidence="2 3">
    <name type="scientific">Ramazzottius varieornatus</name>
    <name type="common">Water bear</name>
    <name type="synonym">Tardigrade</name>
    <dbReference type="NCBI Taxonomy" id="947166"/>
    <lineage>
        <taxon>Eukaryota</taxon>
        <taxon>Metazoa</taxon>
        <taxon>Ecdysozoa</taxon>
        <taxon>Tardigrada</taxon>
        <taxon>Eutardigrada</taxon>
        <taxon>Parachela</taxon>
        <taxon>Hypsibioidea</taxon>
        <taxon>Ramazzottiidae</taxon>
        <taxon>Ramazzottius</taxon>
    </lineage>
</organism>
<keyword evidence="3" id="KW-1185">Reference proteome</keyword>
<comment type="caution">
    <text evidence="2">The sequence shown here is derived from an EMBL/GenBank/DDBJ whole genome shotgun (WGS) entry which is preliminary data.</text>
</comment>
<gene>
    <name evidence="2" type="primary">RvY_04065-1</name>
    <name evidence="2" type="synonym">RvY_04065.1</name>
    <name evidence="2" type="ORF">RvY_04065</name>
</gene>
<name>A0A1D1UQ97_RAMVA</name>
<evidence type="ECO:0000313" key="3">
    <source>
        <dbReference type="Proteomes" id="UP000186922"/>
    </source>
</evidence>
<dbReference type="InterPro" id="IPR028082">
    <property type="entry name" value="Peripla_BP_I"/>
</dbReference>
<evidence type="ECO:0000313" key="2">
    <source>
        <dbReference type="EMBL" id="GAU91896.1"/>
    </source>
</evidence>
<feature type="region of interest" description="Disordered" evidence="1">
    <location>
        <begin position="211"/>
        <end position="234"/>
    </location>
</feature>
<dbReference type="Proteomes" id="UP000186922">
    <property type="component" value="Unassembled WGS sequence"/>
</dbReference>
<dbReference type="Gene3D" id="3.40.50.2300">
    <property type="match status" value="1"/>
</dbReference>
<sequence length="261" mass="29567">MLRYFVTFNYTTPVFLLDQSVNFFQQMGILIESTLKENDDLVPYRPSNYYQFSSSTIDRQAMAEMLRSTTEFSRVGVICANSDTVRKVMRKVDPIVVHFYETILLYAQVIKLMDAAGTDYLSGRKFTAAVANFSFVSPVTGVVAFIKNSDRLLDYTIRQYNAERHEHDVIMAFPATSQRVTFLGNILWFGAKSFPTNAPFCGFKNENPACKPQPHKEEEANDSVTSSFPPQSKEALSGQYVGTLVSLFVYPEPRHRASPIL</sequence>
<proteinExistence type="predicted"/>
<dbReference type="EMBL" id="BDGG01000002">
    <property type="protein sequence ID" value="GAU91896.1"/>
    <property type="molecule type" value="Genomic_DNA"/>
</dbReference>
<reference evidence="2 3" key="1">
    <citation type="journal article" date="2016" name="Nat. Commun.">
        <title>Extremotolerant tardigrade genome and improved radiotolerance of human cultured cells by tardigrade-unique protein.</title>
        <authorList>
            <person name="Hashimoto T."/>
            <person name="Horikawa D.D."/>
            <person name="Saito Y."/>
            <person name="Kuwahara H."/>
            <person name="Kozuka-Hata H."/>
            <person name="Shin-I T."/>
            <person name="Minakuchi Y."/>
            <person name="Ohishi K."/>
            <person name="Motoyama A."/>
            <person name="Aizu T."/>
            <person name="Enomoto A."/>
            <person name="Kondo K."/>
            <person name="Tanaka S."/>
            <person name="Hara Y."/>
            <person name="Koshikawa S."/>
            <person name="Sagara H."/>
            <person name="Miura T."/>
            <person name="Yokobori S."/>
            <person name="Miyagawa K."/>
            <person name="Suzuki Y."/>
            <person name="Kubo T."/>
            <person name="Oyama M."/>
            <person name="Kohara Y."/>
            <person name="Fujiyama A."/>
            <person name="Arakawa K."/>
            <person name="Katayama T."/>
            <person name="Toyoda A."/>
            <person name="Kunieda T."/>
        </authorList>
    </citation>
    <scope>NUCLEOTIDE SEQUENCE [LARGE SCALE GENOMIC DNA]</scope>
    <source>
        <strain evidence="2 3">YOKOZUNA-1</strain>
    </source>
</reference>
<dbReference type="STRING" id="947166.A0A1D1UQ97"/>
<evidence type="ECO:0000256" key="1">
    <source>
        <dbReference type="SAM" id="MobiDB-lite"/>
    </source>
</evidence>
<dbReference type="SUPFAM" id="SSF53822">
    <property type="entry name" value="Periplasmic binding protein-like I"/>
    <property type="match status" value="1"/>
</dbReference>